<keyword evidence="2" id="KW-1185">Reference proteome</keyword>
<dbReference type="EMBL" id="JAPUUL010000489">
    <property type="protein sequence ID" value="KAJ8130487.1"/>
    <property type="molecule type" value="Genomic_DNA"/>
</dbReference>
<proteinExistence type="predicted"/>
<evidence type="ECO:0000313" key="2">
    <source>
        <dbReference type="Proteomes" id="UP001153332"/>
    </source>
</evidence>
<sequence length="154" mass="17585">MSDELTGLFVHLGESVWKLVSLITDRTTTNISASFDSMTAQQWIRLVAIVGAYALLRPYVIKMGARHQEKQFEKAQQESTTQISPNELRGELGIPEDSDDDDEQEGETTAADWGKKARKRQRNMIKQLLDAEEKRLQETIDEQEDKDIEEFLIG</sequence>
<protein>
    <submittedName>
        <fullName evidence="1">Uncharacterized protein</fullName>
    </submittedName>
</protein>
<dbReference type="Proteomes" id="UP001153332">
    <property type="component" value="Unassembled WGS sequence"/>
</dbReference>
<organism evidence="1 2">
    <name type="scientific">Lasiodiplodia mahajangana</name>
    <dbReference type="NCBI Taxonomy" id="1108764"/>
    <lineage>
        <taxon>Eukaryota</taxon>
        <taxon>Fungi</taxon>
        <taxon>Dikarya</taxon>
        <taxon>Ascomycota</taxon>
        <taxon>Pezizomycotina</taxon>
        <taxon>Dothideomycetes</taxon>
        <taxon>Dothideomycetes incertae sedis</taxon>
        <taxon>Botryosphaeriales</taxon>
        <taxon>Botryosphaeriaceae</taxon>
        <taxon>Lasiodiplodia</taxon>
    </lineage>
</organism>
<reference evidence="1" key="1">
    <citation type="submission" date="2022-12" db="EMBL/GenBank/DDBJ databases">
        <title>Genome Sequence of Lasiodiplodia mahajangana.</title>
        <authorList>
            <person name="Buettner E."/>
        </authorList>
    </citation>
    <scope>NUCLEOTIDE SEQUENCE</scope>
    <source>
        <strain evidence="1">VT137</strain>
    </source>
</reference>
<gene>
    <name evidence="1" type="ORF">O1611_g3149</name>
</gene>
<evidence type="ECO:0000313" key="1">
    <source>
        <dbReference type="EMBL" id="KAJ8130487.1"/>
    </source>
</evidence>
<comment type="caution">
    <text evidence="1">The sequence shown here is derived from an EMBL/GenBank/DDBJ whole genome shotgun (WGS) entry which is preliminary data.</text>
</comment>
<accession>A0ACC2JT17</accession>
<name>A0ACC2JT17_9PEZI</name>